<dbReference type="PIRSF" id="PIRSF005962">
    <property type="entry name" value="Pept_M20D_amidohydro"/>
    <property type="match status" value="1"/>
</dbReference>
<keyword evidence="2" id="KW-0479">Metal-binding</keyword>
<protein>
    <submittedName>
        <fullName evidence="4">Amidohydrolase</fullName>
    </submittedName>
</protein>
<feature type="binding site" evidence="2">
    <location>
        <position position="105"/>
    </location>
    <ligand>
        <name>Mn(2+)</name>
        <dbReference type="ChEBI" id="CHEBI:29035"/>
        <label>2</label>
    </ligand>
</feature>
<feature type="domain" description="Peptidase M20 dimerisation" evidence="3">
    <location>
        <begin position="192"/>
        <end position="280"/>
    </location>
</feature>
<dbReference type="EMBL" id="NXLR01000008">
    <property type="protein sequence ID" value="RDU59842.1"/>
    <property type="molecule type" value="Genomic_DNA"/>
</dbReference>
<dbReference type="CDD" id="cd03886">
    <property type="entry name" value="M20_Acy1"/>
    <property type="match status" value="1"/>
</dbReference>
<dbReference type="PANTHER" id="PTHR11014:SF63">
    <property type="entry name" value="METALLOPEPTIDASE, PUTATIVE (AFU_ORTHOLOGUE AFUA_6G09600)-RELATED"/>
    <property type="match status" value="1"/>
</dbReference>
<keyword evidence="5" id="KW-1185">Reference proteome</keyword>
<evidence type="ECO:0000313" key="5">
    <source>
        <dbReference type="Proteomes" id="UP000256599"/>
    </source>
</evidence>
<dbReference type="Pfam" id="PF01546">
    <property type="entry name" value="Peptidase_M20"/>
    <property type="match status" value="1"/>
</dbReference>
<dbReference type="InterPro" id="IPR017439">
    <property type="entry name" value="Amidohydrolase"/>
</dbReference>
<dbReference type="GO" id="GO:0046872">
    <property type="term" value="F:metal ion binding"/>
    <property type="evidence" value="ECO:0007669"/>
    <property type="project" value="UniProtKB-KW"/>
</dbReference>
<feature type="binding site" evidence="2">
    <location>
        <position position="107"/>
    </location>
    <ligand>
        <name>Mn(2+)</name>
        <dbReference type="ChEBI" id="CHEBI:29035"/>
        <label>2</label>
    </ligand>
</feature>
<dbReference type="PANTHER" id="PTHR11014">
    <property type="entry name" value="PEPTIDASE M20 FAMILY MEMBER"/>
    <property type="match status" value="1"/>
</dbReference>
<feature type="binding site" evidence="2">
    <location>
        <position position="141"/>
    </location>
    <ligand>
        <name>Mn(2+)</name>
        <dbReference type="ChEBI" id="CHEBI:29035"/>
        <label>2</label>
    </ligand>
</feature>
<name>A0A3D8I3X2_9HELI</name>
<dbReference type="AlphaFoldDB" id="A0A3D8I3X2"/>
<dbReference type="OrthoDB" id="9777385at2"/>
<dbReference type="Gene3D" id="3.40.630.10">
    <property type="entry name" value="Zn peptidases"/>
    <property type="match status" value="1"/>
</dbReference>
<evidence type="ECO:0000259" key="3">
    <source>
        <dbReference type="Pfam" id="PF07687"/>
    </source>
</evidence>
<dbReference type="SUPFAM" id="SSF55031">
    <property type="entry name" value="Bacterial exopeptidase dimerisation domain"/>
    <property type="match status" value="1"/>
</dbReference>
<dbReference type="NCBIfam" id="TIGR01891">
    <property type="entry name" value="amidohydrolases"/>
    <property type="match status" value="1"/>
</dbReference>
<dbReference type="InterPro" id="IPR002933">
    <property type="entry name" value="Peptidase_M20"/>
</dbReference>
<proteinExistence type="predicted"/>
<dbReference type="SUPFAM" id="SSF53187">
    <property type="entry name" value="Zn-dependent exopeptidases"/>
    <property type="match status" value="1"/>
</dbReference>
<keyword evidence="1 4" id="KW-0378">Hydrolase</keyword>
<comment type="cofactor">
    <cofactor evidence="2">
        <name>Mn(2+)</name>
        <dbReference type="ChEBI" id="CHEBI:29035"/>
    </cofactor>
    <text evidence="2">The Mn(2+) ion enhances activity.</text>
</comment>
<gene>
    <name evidence="4" type="ORF">CQA63_05355</name>
</gene>
<dbReference type="GO" id="GO:0016787">
    <property type="term" value="F:hydrolase activity"/>
    <property type="evidence" value="ECO:0007669"/>
    <property type="project" value="UniProtKB-KW"/>
</dbReference>
<evidence type="ECO:0000256" key="2">
    <source>
        <dbReference type="PIRSR" id="PIRSR005962-1"/>
    </source>
</evidence>
<comment type="caution">
    <text evidence="4">The sequence shown here is derived from an EMBL/GenBank/DDBJ whole genome shotgun (WGS) entry which is preliminary data.</text>
</comment>
<dbReference type="Proteomes" id="UP000256599">
    <property type="component" value="Unassembled WGS sequence"/>
</dbReference>
<dbReference type="InterPro" id="IPR036264">
    <property type="entry name" value="Bact_exopeptidase_dim_dom"/>
</dbReference>
<evidence type="ECO:0000256" key="1">
    <source>
        <dbReference type="ARBA" id="ARBA00022801"/>
    </source>
</evidence>
<evidence type="ECO:0000313" key="4">
    <source>
        <dbReference type="EMBL" id="RDU59842.1"/>
    </source>
</evidence>
<dbReference type="Pfam" id="PF07687">
    <property type="entry name" value="M20_dimer"/>
    <property type="match status" value="1"/>
</dbReference>
<dbReference type="Gene3D" id="3.30.70.360">
    <property type="match status" value="1"/>
</dbReference>
<dbReference type="RefSeq" id="WP_104700153.1">
    <property type="nucleotide sequence ID" value="NZ_FZPP01000021.1"/>
</dbReference>
<sequence>MEAFNISPDLLCLQEEGFSFRHTLHKIPESSGAEFKTAAFCQNILKQCGYTITTYEGFTGFIANLQAPSANAPTIAIRADMDALEMPDLTQNEHTSTHQGLAHNCGHDLHMAIALLSALYISKHAQKLTCNVRLIFQMAEEKTHIPGADKMVELGCMNEVDEVYALHNNAALDYGSIEIKEGVMSSYGSIWQLDIKGKAAHSSTPHLGLDALREGVRIVADMDYIISKCINPFHTAVFSCGSFHSGTIANGVADSAILKGSLRAMDKQSDEILKNALKNIESQSAIRGFDSHFSFHSYPAIINHPLCVQKLLKAAKSVLKNHSMITYPCSPMSASEDFSHMINAAPQNKGAMYFLGSGNAQKGICNYLHSNPYYVEDKAILIGAQIWINLIFGNE</sequence>
<organism evidence="4 5">
    <name type="scientific">Helicobacter marmotae</name>
    <dbReference type="NCBI Taxonomy" id="152490"/>
    <lineage>
        <taxon>Bacteria</taxon>
        <taxon>Pseudomonadati</taxon>
        <taxon>Campylobacterota</taxon>
        <taxon>Epsilonproteobacteria</taxon>
        <taxon>Campylobacterales</taxon>
        <taxon>Helicobacteraceae</taxon>
        <taxon>Helicobacter</taxon>
    </lineage>
</organism>
<accession>A0A3D8I3X2</accession>
<feature type="binding site" evidence="2">
    <location>
        <position position="369"/>
    </location>
    <ligand>
        <name>Mn(2+)</name>
        <dbReference type="ChEBI" id="CHEBI:29035"/>
        <label>2</label>
    </ligand>
</feature>
<feature type="binding site" evidence="2">
    <location>
        <position position="167"/>
    </location>
    <ligand>
        <name>Mn(2+)</name>
        <dbReference type="ChEBI" id="CHEBI:29035"/>
        <label>2</label>
    </ligand>
</feature>
<keyword evidence="2" id="KW-0464">Manganese</keyword>
<dbReference type="InterPro" id="IPR011650">
    <property type="entry name" value="Peptidase_M20_dimer"/>
</dbReference>
<reference evidence="4 5" key="1">
    <citation type="submission" date="2018-04" db="EMBL/GenBank/DDBJ databases">
        <title>Novel Campyloabacter and Helicobacter Species and Strains.</title>
        <authorList>
            <person name="Mannion A.J."/>
            <person name="Shen Z."/>
            <person name="Fox J.G."/>
        </authorList>
    </citation>
    <scope>NUCLEOTIDE SEQUENCE [LARGE SCALE GENOMIC DNA]</scope>
    <source>
        <strain evidence="4 5">MIT 98-6070</strain>
    </source>
</reference>